<dbReference type="GO" id="GO:0005634">
    <property type="term" value="C:nucleus"/>
    <property type="evidence" value="ECO:0007669"/>
    <property type="project" value="UniProtKB-SubCell"/>
</dbReference>
<dbReference type="EMBL" id="BGZK01001626">
    <property type="protein sequence ID" value="GBP83532.1"/>
    <property type="molecule type" value="Genomic_DNA"/>
</dbReference>
<dbReference type="GO" id="GO:0043565">
    <property type="term" value="F:sequence-specific DNA binding"/>
    <property type="evidence" value="ECO:0007669"/>
    <property type="project" value="InterPro"/>
</dbReference>
<dbReference type="PANTHER" id="PTHR11849">
    <property type="entry name" value="ETS"/>
    <property type="match status" value="1"/>
</dbReference>
<comment type="caution">
    <text evidence="6">The sequence shown here is derived from an EMBL/GenBank/DDBJ whole genome shotgun (WGS) entry which is preliminary data.</text>
</comment>
<dbReference type="PROSITE" id="PS00345">
    <property type="entry name" value="ETS_DOMAIN_1"/>
    <property type="match status" value="1"/>
</dbReference>
<feature type="region of interest" description="Disordered" evidence="4">
    <location>
        <begin position="216"/>
        <end position="259"/>
    </location>
</feature>
<dbReference type="PANTHER" id="PTHR11849:SF282">
    <property type="entry name" value="ETV5-RELATED PROTEIN ETS96B"/>
    <property type="match status" value="1"/>
</dbReference>
<dbReference type="InterPro" id="IPR036390">
    <property type="entry name" value="WH_DNA-bd_sf"/>
</dbReference>
<evidence type="ECO:0000313" key="6">
    <source>
        <dbReference type="EMBL" id="GBP83532.1"/>
    </source>
</evidence>
<proteinExistence type="inferred from homology"/>
<dbReference type="InterPro" id="IPR046328">
    <property type="entry name" value="ETS_fam"/>
</dbReference>
<comment type="similarity">
    <text evidence="1 3">Belongs to the ETS family.</text>
</comment>
<feature type="region of interest" description="Disordered" evidence="4">
    <location>
        <begin position="363"/>
        <end position="394"/>
    </location>
</feature>
<dbReference type="SUPFAM" id="SSF46785">
    <property type="entry name" value="Winged helix' DNA-binding domain"/>
    <property type="match status" value="1"/>
</dbReference>
<dbReference type="Pfam" id="PF00178">
    <property type="entry name" value="Ets"/>
    <property type="match status" value="1"/>
</dbReference>
<keyword evidence="7" id="KW-1185">Reference proteome</keyword>
<evidence type="ECO:0000256" key="1">
    <source>
        <dbReference type="ARBA" id="ARBA00005562"/>
    </source>
</evidence>
<evidence type="ECO:0000259" key="5">
    <source>
        <dbReference type="PROSITE" id="PS50061"/>
    </source>
</evidence>
<dbReference type="Gene3D" id="1.10.10.10">
    <property type="entry name" value="Winged helix-like DNA-binding domain superfamily/Winged helix DNA-binding domain"/>
    <property type="match status" value="1"/>
</dbReference>
<dbReference type="PROSITE" id="PS50061">
    <property type="entry name" value="ETS_DOMAIN_3"/>
    <property type="match status" value="1"/>
</dbReference>
<organism evidence="6 7">
    <name type="scientific">Eumeta variegata</name>
    <name type="common">Bagworm moth</name>
    <name type="synonym">Eumeta japonica</name>
    <dbReference type="NCBI Taxonomy" id="151549"/>
    <lineage>
        <taxon>Eukaryota</taxon>
        <taxon>Metazoa</taxon>
        <taxon>Ecdysozoa</taxon>
        <taxon>Arthropoda</taxon>
        <taxon>Hexapoda</taxon>
        <taxon>Insecta</taxon>
        <taxon>Pterygota</taxon>
        <taxon>Neoptera</taxon>
        <taxon>Endopterygota</taxon>
        <taxon>Lepidoptera</taxon>
        <taxon>Glossata</taxon>
        <taxon>Ditrysia</taxon>
        <taxon>Tineoidea</taxon>
        <taxon>Psychidae</taxon>
        <taxon>Oiketicinae</taxon>
        <taxon>Eumeta</taxon>
    </lineage>
</organism>
<dbReference type="AlphaFoldDB" id="A0A4C1Z882"/>
<keyword evidence="3" id="KW-0539">Nucleus</keyword>
<dbReference type="GO" id="GO:0000981">
    <property type="term" value="F:DNA-binding transcription factor activity, RNA polymerase II-specific"/>
    <property type="evidence" value="ECO:0007669"/>
    <property type="project" value="TreeGrafter"/>
</dbReference>
<comment type="subcellular location">
    <subcellularLocation>
        <location evidence="3">Nucleus</location>
    </subcellularLocation>
</comment>
<evidence type="ECO:0000256" key="2">
    <source>
        <dbReference type="ARBA" id="ARBA00023125"/>
    </source>
</evidence>
<dbReference type="InterPro" id="IPR000418">
    <property type="entry name" value="Ets_dom"/>
</dbReference>
<gene>
    <name evidence="6" type="primary">Ets96B</name>
    <name evidence="6" type="ORF">EVAR_65620_1</name>
</gene>
<keyword evidence="2 3" id="KW-0238">DNA-binding</keyword>
<dbReference type="STRING" id="151549.A0A4C1Z882"/>
<dbReference type="OrthoDB" id="10067219at2759"/>
<dbReference type="Proteomes" id="UP000299102">
    <property type="component" value="Unassembled WGS sequence"/>
</dbReference>
<protein>
    <submittedName>
        <fullName evidence="6">ETV5-related protein Ets96B</fullName>
    </submittedName>
</protein>
<dbReference type="PROSITE" id="PS00346">
    <property type="entry name" value="ETS_DOMAIN_2"/>
    <property type="match status" value="1"/>
</dbReference>
<evidence type="ECO:0000313" key="7">
    <source>
        <dbReference type="Proteomes" id="UP000299102"/>
    </source>
</evidence>
<reference evidence="6 7" key="1">
    <citation type="journal article" date="2019" name="Commun. Biol.">
        <title>The bagworm genome reveals a unique fibroin gene that provides high tensile strength.</title>
        <authorList>
            <person name="Kono N."/>
            <person name="Nakamura H."/>
            <person name="Ohtoshi R."/>
            <person name="Tomita M."/>
            <person name="Numata K."/>
            <person name="Arakawa K."/>
        </authorList>
    </citation>
    <scope>NUCLEOTIDE SEQUENCE [LARGE SCALE GENOMIC DNA]</scope>
</reference>
<dbReference type="SMART" id="SM00413">
    <property type="entry name" value="ETS"/>
    <property type="match status" value="1"/>
</dbReference>
<accession>A0A4C1Z882</accession>
<dbReference type="GO" id="GO:0030154">
    <property type="term" value="P:cell differentiation"/>
    <property type="evidence" value="ECO:0007669"/>
    <property type="project" value="TreeGrafter"/>
</dbReference>
<sequence>MPSHGRILRPHASAARLSHLRRRPQSAGRAAHLLSPARVGLRRPPPAQPVVSRAIHGNVIFVNSLRARRRHLTCEINRRTQVNLCGGFDLNIDNVLPSQTLSGDYNYILRATLGVFVTVGNRLTISMKLVFRRCRHRTDGPAAARRPPRAVAPPPTSAVGGSRRAPSSPARASVCAEAAARPALEVVFRLCPRARQGVREDCSVRLRRGLTRCEDAAEAAAPGAPDDGDERVSSSGERARRPAPPLWDEPAAVSSTGGGGRRGALQLWQFLVLLLGEGGRCAAWTGRGLEFKLHEPEEVARRWGASKNRPAMNYDKLSRSLRYYYEKGIVQKVAGERYVYRFVCDPRALFAAPPAPPAPAAYAPPPYHHHHHYEPKGRSAKLPSVRQSAPALPDRKSVRGVAVGGIRHFRLKAMLSPRDGRVEGRGERAPLAGGRR</sequence>
<dbReference type="InterPro" id="IPR036388">
    <property type="entry name" value="WH-like_DNA-bd_sf"/>
</dbReference>
<evidence type="ECO:0000256" key="3">
    <source>
        <dbReference type="RuleBase" id="RU004019"/>
    </source>
</evidence>
<evidence type="ECO:0000256" key="4">
    <source>
        <dbReference type="SAM" id="MobiDB-lite"/>
    </source>
</evidence>
<feature type="domain" description="ETS" evidence="5">
    <location>
        <begin position="265"/>
        <end position="343"/>
    </location>
</feature>
<name>A0A4C1Z882_EUMVA</name>
<dbReference type="PRINTS" id="PR00454">
    <property type="entry name" value="ETSDOMAIN"/>
</dbReference>
<feature type="region of interest" description="Disordered" evidence="4">
    <location>
        <begin position="139"/>
        <end position="168"/>
    </location>
</feature>